<feature type="compositionally biased region" description="Basic and acidic residues" evidence="5">
    <location>
        <begin position="551"/>
        <end position="560"/>
    </location>
</feature>
<dbReference type="GO" id="GO:0010468">
    <property type="term" value="P:regulation of gene expression"/>
    <property type="evidence" value="ECO:0007669"/>
    <property type="project" value="UniProtKB-ARBA"/>
</dbReference>
<dbReference type="PROSITE" id="PS50088">
    <property type="entry name" value="ANK_REPEAT"/>
    <property type="match status" value="1"/>
</dbReference>
<dbReference type="PANTHER" id="PTHR24171:SF8">
    <property type="entry name" value="BRCA1-ASSOCIATED RING DOMAIN PROTEIN 1"/>
    <property type="match status" value="1"/>
</dbReference>
<dbReference type="GO" id="GO:0085020">
    <property type="term" value="P:protein K6-linked ubiquitination"/>
    <property type="evidence" value="ECO:0007669"/>
    <property type="project" value="TreeGrafter"/>
</dbReference>
<dbReference type="InterPro" id="IPR036770">
    <property type="entry name" value="Ankyrin_rpt-contain_sf"/>
</dbReference>
<reference evidence="8" key="2">
    <citation type="submission" date="2015-01" db="EMBL/GenBank/DDBJ databases">
        <title>Evolutionary Origins and Diversification of the Mycorrhizal Mutualists.</title>
        <authorList>
            <consortium name="DOE Joint Genome Institute"/>
            <consortium name="Mycorrhizal Genomics Consortium"/>
            <person name="Kohler A."/>
            <person name="Kuo A."/>
            <person name="Nagy L.G."/>
            <person name="Floudas D."/>
            <person name="Copeland A."/>
            <person name="Barry K.W."/>
            <person name="Cichocki N."/>
            <person name="Veneault-Fourrey C."/>
            <person name="LaButti K."/>
            <person name="Lindquist E.A."/>
            <person name="Lipzen A."/>
            <person name="Lundell T."/>
            <person name="Morin E."/>
            <person name="Murat C."/>
            <person name="Riley R."/>
            <person name="Ohm R."/>
            <person name="Sun H."/>
            <person name="Tunlid A."/>
            <person name="Henrissat B."/>
            <person name="Grigoriev I.V."/>
            <person name="Hibbett D.S."/>
            <person name="Martin F."/>
        </authorList>
    </citation>
    <scope>NUCLEOTIDE SEQUENCE [LARGE SCALE GENOMIC DNA]</scope>
    <source>
        <strain evidence="8">UH-Slu-Lm8-n1</strain>
    </source>
</reference>
<dbReference type="InterPro" id="IPR002110">
    <property type="entry name" value="Ankyrin_rpt"/>
</dbReference>
<keyword evidence="4" id="KW-0863">Zinc-finger</keyword>
<evidence type="ECO:0000256" key="2">
    <source>
        <dbReference type="ARBA" id="ARBA00023043"/>
    </source>
</evidence>
<accession>A0A0D0B315</accession>
<dbReference type="SMART" id="SM00248">
    <property type="entry name" value="ANK"/>
    <property type="match status" value="1"/>
</dbReference>
<dbReference type="GO" id="GO:0008270">
    <property type="term" value="F:zinc ion binding"/>
    <property type="evidence" value="ECO:0007669"/>
    <property type="project" value="UniProtKB-KW"/>
</dbReference>
<reference evidence="7 8" key="1">
    <citation type="submission" date="2014-04" db="EMBL/GenBank/DDBJ databases">
        <authorList>
            <consortium name="DOE Joint Genome Institute"/>
            <person name="Kuo A."/>
            <person name="Ruytinx J."/>
            <person name="Rineau F."/>
            <person name="Colpaert J."/>
            <person name="Kohler A."/>
            <person name="Nagy L.G."/>
            <person name="Floudas D."/>
            <person name="Copeland A."/>
            <person name="Barry K.W."/>
            <person name="Cichocki N."/>
            <person name="Veneault-Fourrey C."/>
            <person name="LaButti K."/>
            <person name="Lindquist E.A."/>
            <person name="Lipzen A."/>
            <person name="Lundell T."/>
            <person name="Morin E."/>
            <person name="Murat C."/>
            <person name="Sun H."/>
            <person name="Tunlid A."/>
            <person name="Henrissat B."/>
            <person name="Grigoriev I.V."/>
            <person name="Hibbett D.S."/>
            <person name="Martin F."/>
            <person name="Nordberg H.P."/>
            <person name="Cantor M.N."/>
            <person name="Hua S.X."/>
        </authorList>
    </citation>
    <scope>NUCLEOTIDE SEQUENCE [LARGE SCALE GENOMIC DNA]</scope>
    <source>
        <strain evidence="7 8">UH-Slu-Lm8-n1</strain>
    </source>
</reference>
<feature type="zinc finger region" description="C3H1-type" evidence="4">
    <location>
        <begin position="400"/>
        <end position="427"/>
    </location>
</feature>
<dbReference type="HOGENOM" id="CLU_426496_0_0_1"/>
<feature type="compositionally biased region" description="Low complexity" evidence="5">
    <location>
        <begin position="527"/>
        <end position="538"/>
    </location>
</feature>
<gene>
    <name evidence="7" type="ORF">CY34DRAFT_668738</name>
</gene>
<dbReference type="Proteomes" id="UP000054485">
    <property type="component" value="Unassembled WGS sequence"/>
</dbReference>
<evidence type="ECO:0000256" key="4">
    <source>
        <dbReference type="PROSITE-ProRule" id="PRU00723"/>
    </source>
</evidence>
<evidence type="ECO:0000256" key="1">
    <source>
        <dbReference type="ARBA" id="ARBA00022737"/>
    </source>
</evidence>
<evidence type="ECO:0000313" key="8">
    <source>
        <dbReference type="Proteomes" id="UP000054485"/>
    </source>
</evidence>
<dbReference type="InParanoid" id="A0A0D0B315"/>
<keyword evidence="1" id="KW-0677">Repeat</keyword>
<feature type="region of interest" description="Disordered" evidence="5">
    <location>
        <begin position="431"/>
        <end position="599"/>
    </location>
</feature>
<feature type="compositionally biased region" description="Low complexity" evidence="5">
    <location>
        <begin position="581"/>
        <end position="592"/>
    </location>
</feature>
<keyword evidence="4" id="KW-0862">Zinc</keyword>
<proteinExistence type="predicted"/>
<feature type="repeat" description="ANK" evidence="3">
    <location>
        <begin position="35"/>
        <end position="67"/>
    </location>
</feature>
<dbReference type="EMBL" id="KN835138">
    <property type="protein sequence ID" value="KIK48411.1"/>
    <property type="molecule type" value="Genomic_DNA"/>
</dbReference>
<feature type="domain" description="C3H1-type" evidence="6">
    <location>
        <begin position="400"/>
        <end position="427"/>
    </location>
</feature>
<dbReference type="GO" id="GO:0004842">
    <property type="term" value="F:ubiquitin-protein transferase activity"/>
    <property type="evidence" value="ECO:0007669"/>
    <property type="project" value="TreeGrafter"/>
</dbReference>
<dbReference type="SMART" id="SM00356">
    <property type="entry name" value="ZnF_C3H1"/>
    <property type="match status" value="2"/>
</dbReference>
<name>A0A0D0B315_9AGAM</name>
<dbReference type="Pfam" id="PF14608">
    <property type="entry name" value="zf-CCCH_2"/>
    <property type="match status" value="2"/>
</dbReference>
<evidence type="ECO:0000256" key="3">
    <source>
        <dbReference type="PROSITE-ProRule" id="PRU00023"/>
    </source>
</evidence>
<sequence length="626" mass="65876">MVSQLWTACSEGNLETVLGILNDASSVDIEIRDHTGSTPLIEAVKNGHVDVVKVLLDRGADPSFASVHGRPEMYTSDAAILELFNNAQNKPAPNGVPAQDQGFTQDSLVNPAKPYYPVPAGPYAYYPGVPPMPTLPDGSPAYYPQPPMQMGENGGFGNLPPPEVARFIPCRYFPACRYGSSCLFAHPQAGPYYSAPPPPPAQYPAPYDPMTQQPYAPNYYAVPPPAYHPPSSVPPHINPASPTAGPVHTPPHPPMVHTRSGSEAISPVQVPFSPSAAPAPVPYGAVSPVSPSYPPPSHVPLPLSIPSLPPPHQPPSAPGPQSPQTVYPNGPISAPPFAVRQDPAPYQSHGPHHQHHHGFNEANGGPKPPPHSEGFGHGPVFRQGVNHNRRGSMRRGSFGGSRKPACLFYPAGRCRNGDDCRFPHVLPDVTNTHPPHFNGRGPRPRDNARNGANGIPTIEEKMATMTVREDAQPRVNGTAASSRSQSTDGSRSRGAKSNGPPRAEKKFTPKQRVPNADEFPVLGGSTGSSRSSVNGSYGPTAAQVLQAPAPTRKETAKDLATRAASPEQNSVKNQAEPKPAGVNGVNGVQSNGTSATVPPPAKLPLSFAAAATGTTPEVAKEVSVSA</sequence>
<evidence type="ECO:0000259" key="6">
    <source>
        <dbReference type="PROSITE" id="PS50103"/>
    </source>
</evidence>
<dbReference type="PROSITE" id="PS50297">
    <property type="entry name" value="ANK_REP_REGION"/>
    <property type="match status" value="1"/>
</dbReference>
<dbReference type="Gene3D" id="1.25.40.20">
    <property type="entry name" value="Ankyrin repeat-containing domain"/>
    <property type="match status" value="1"/>
</dbReference>
<dbReference type="PANTHER" id="PTHR24171">
    <property type="entry name" value="ANKYRIN REPEAT DOMAIN-CONTAINING PROTEIN 39-RELATED"/>
    <property type="match status" value="1"/>
</dbReference>
<organism evidence="7 8">
    <name type="scientific">Suillus luteus UH-Slu-Lm8-n1</name>
    <dbReference type="NCBI Taxonomy" id="930992"/>
    <lineage>
        <taxon>Eukaryota</taxon>
        <taxon>Fungi</taxon>
        <taxon>Dikarya</taxon>
        <taxon>Basidiomycota</taxon>
        <taxon>Agaricomycotina</taxon>
        <taxon>Agaricomycetes</taxon>
        <taxon>Agaricomycetidae</taxon>
        <taxon>Boletales</taxon>
        <taxon>Suillineae</taxon>
        <taxon>Suillaceae</taxon>
        <taxon>Suillus</taxon>
    </lineage>
</organism>
<feature type="compositionally biased region" description="Pro residues" evidence="5">
    <location>
        <begin position="307"/>
        <end position="321"/>
    </location>
</feature>
<keyword evidence="8" id="KW-1185">Reference proteome</keyword>
<evidence type="ECO:0000313" key="7">
    <source>
        <dbReference type="EMBL" id="KIK48411.1"/>
    </source>
</evidence>
<feature type="zinc finger region" description="C3H1-type" evidence="4">
    <location>
        <begin position="169"/>
        <end position="189"/>
    </location>
</feature>
<feature type="compositionally biased region" description="Basic and acidic residues" evidence="5">
    <location>
        <begin position="458"/>
        <end position="472"/>
    </location>
</feature>
<protein>
    <recommendedName>
        <fullName evidence="6">C3H1-type domain-containing protein</fullName>
    </recommendedName>
</protein>
<dbReference type="STRING" id="930992.A0A0D0B315"/>
<feature type="region of interest" description="Disordered" evidence="5">
    <location>
        <begin position="301"/>
        <end position="400"/>
    </location>
</feature>
<evidence type="ECO:0000256" key="5">
    <source>
        <dbReference type="SAM" id="MobiDB-lite"/>
    </source>
</evidence>
<dbReference type="OrthoDB" id="20872at2759"/>
<dbReference type="InterPro" id="IPR000571">
    <property type="entry name" value="Znf_CCCH"/>
</dbReference>
<keyword evidence="2 3" id="KW-0040">ANK repeat</keyword>
<dbReference type="SUPFAM" id="SSF48403">
    <property type="entry name" value="Ankyrin repeat"/>
    <property type="match status" value="1"/>
</dbReference>
<dbReference type="Pfam" id="PF12796">
    <property type="entry name" value="Ank_2"/>
    <property type="match status" value="1"/>
</dbReference>
<feature type="region of interest" description="Disordered" evidence="5">
    <location>
        <begin position="230"/>
        <end position="271"/>
    </location>
</feature>
<feature type="domain" description="C3H1-type" evidence="6">
    <location>
        <begin position="169"/>
        <end position="189"/>
    </location>
</feature>
<dbReference type="PROSITE" id="PS50103">
    <property type="entry name" value="ZF_C3H1"/>
    <property type="match status" value="2"/>
</dbReference>
<keyword evidence="4" id="KW-0479">Metal-binding</keyword>
<dbReference type="AlphaFoldDB" id="A0A0D0B315"/>